<dbReference type="Pfam" id="PF00021">
    <property type="entry name" value="UPAR_LY6"/>
    <property type="match status" value="2"/>
</dbReference>
<name>Q2EFD3_9SALA</name>
<accession>Q2EFD3</accession>
<dbReference type="InterPro" id="IPR016054">
    <property type="entry name" value="LY6_UPA_recep-like"/>
</dbReference>
<dbReference type="InterPro" id="IPR050918">
    <property type="entry name" value="CNF-like_PLA2_Inhibitor"/>
</dbReference>
<dbReference type="GO" id="GO:0005576">
    <property type="term" value="C:extracellular region"/>
    <property type="evidence" value="ECO:0007669"/>
    <property type="project" value="UniProtKB-SubCell"/>
</dbReference>
<evidence type="ECO:0000313" key="5">
    <source>
        <dbReference type="EMBL" id="ABD34622.1"/>
    </source>
</evidence>
<proteinExistence type="evidence at transcript level"/>
<evidence type="ECO:0000256" key="1">
    <source>
        <dbReference type="ARBA" id="ARBA00004613"/>
    </source>
</evidence>
<dbReference type="PANTHER" id="PTHR20914">
    <property type="entry name" value="LY6/PLAUR DOMAIN-CONTAINING PROTEIN 8"/>
    <property type="match status" value="1"/>
</dbReference>
<dbReference type="Gene3D" id="2.10.60.10">
    <property type="entry name" value="CD59"/>
    <property type="match status" value="2"/>
</dbReference>
<protein>
    <submittedName>
        <fullName evidence="5">Sodefrin-like protein</fullName>
    </submittedName>
</protein>
<feature type="signal peptide" evidence="3">
    <location>
        <begin position="1"/>
        <end position="20"/>
    </location>
</feature>
<dbReference type="SUPFAM" id="SSF57302">
    <property type="entry name" value="Snake toxin-like"/>
    <property type="match status" value="2"/>
</dbReference>
<reference evidence="5" key="1">
    <citation type="journal article" date="2007" name="Evolution">
        <title>Evolutionary replacement of components in a salamander pheromone signaling complex: more evidence for phenotypic-molecular decoupling.</title>
        <authorList>
            <person name="Palmer C.A."/>
            <person name="Watts R.A."/>
            <person name="Houck L.D."/>
            <person name="Picard A.L."/>
            <person name="Arnold S.J."/>
        </authorList>
    </citation>
    <scope>NUCLEOTIDE SEQUENCE</scope>
    <source>
        <tissue evidence="5">Mental gland</tissue>
    </source>
</reference>
<dbReference type="AlphaFoldDB" id="Q2EFD3"/>
<sequence length="199" mass="21771">MNAFLTGVIFLVAFTATGKSIDCISCSSTNGTDCSGEVTTCDDGETICQTAATEVQKDGVATYQVFKFCGGTEEPHWSYREESLTTFFQLEVQNCKTDKCNEEPPKFPPRVNTTNGVKCMHCFQNYGTDCNSKKTIECTGDMNKCMFISGNMCENGTDSNVCAFRHCTNIASADQHPLYDEVDTGKILKIEISEGISDA</sequence>
<feature type="domain" description="UPAR/Ly6" evidence="4">
    <location>
        <begin position="116"/>
        <end position="168"/>
    </location>
</feature>
<comment type="subcellular location">
    <subcellularLocation>
        <location evidence="1">Secreted</location>
    </subcellularLocation>
</comment>
<feature type="chain" id="PRO_5007700368" evidence="3">
    <location>
        <begin position="21"/>
        <end position="199"/>
    </location>
</feature>
<dbReference type="InterPro" id="IPR045860">
    <property type="entry name" value="Snake_toxin-like_sf"/>
</dbReference>
<dbReference type="PANTHER" id="PTHR20914:SF9">
    <property type="entry name" value="COILED, ISOFORM A"/>
    <property type="match status" value="1"/>
</dbReference>
<feature type="domain" description="UPAR/Ly6" evidence="4">
    <location>
        <begin position="20"/>
        <end position="102"/>
    </location>
</feature>
<dbReference type="EMBL" id="DQ384537">
    <property type="protein sequence ID" value="ABD34621.1"/>
    <property type="molecule type" value="mRNA"/>
</dbReference>
<dbReference type="EMBL" id="DQ384538">
    <property type="protein sequence ID" value="ABD34622.1"/>
    <property type="molecule type" value="mRNA"/>
</dbReference>
<evidence type="ECO:0000256" key="3">
    <source>
        <dbReference type="SAM" id="SignalP"/>
    </source>
</evidence>
<organism evidence="5">
    <name type="scientific">Plethodon hoffmani</name>
    <name type="common">valley and ridge salamander</name>
    <dbReference type="NCBI Taxonomy" id="154583"/>
    <lineage>
        <taxon>Eukaryota</taxon>
        <taxon>Metazoa</taxon>
        <taxon>Chordata</taxon>
        <taxon>Craniata</taxon>
        <taxon>Vertebrata</taxon>
        <taxon>Euteleostomi</taxon>
        <taxon>Amphibia</taxon>
        <taxon>Batrachia</taxon>
        <taxon>Caudata</taxon>
        <taxon>Salamandroidea</taxon>
        <taxon>Plethodontidae</taxon>
        <taxon>Plethodontinae</taxon>
        <taxon>Plethodon</taxon>
    </lineage>
</organism>
<evidence type="ECO:0000256" key="2">
    <source>
        <dbReference type="ARBA" id="ARBA00022525"/>
    </source>
</evidence>
<keyword evidence="2" id="KW-0964">Secreted</keyword>
<keyword evidence="3" id="KW-0732">Signal</keyword>
<evidence type="ECO:0000259" key="4">
    <source>
        <dbReference type="Pfam" id="PF00021"/>
    </source>
</evidence>